<organism evidence="6 7">
    <name type="scientific">Sulfurospirillum halorespirans DSM 13726</name>
    <dbReference type="NCBI Taxonomy" id="1193502"/>
    <lineage>
        <taxon>Bacteria</taxon>
        <taxon>Pseudomonadati</taxon>
        <taxon>Campylobacterota</taxon>
        <taxon>Epsilonproteobacteria</taxon>
        <taxon>Campylobacterales</taxon>
        <taxon>Sulfurospirillaceae</taxon>
        <taxon>Sulfurospirillum</taxon>
    </lineage>
</organism>
<evidence type="ECO:0000256" key="1">
    <source>
        <dbReference type="ARBA" id="ARBA00004141"/>
    </source>
</evidence>
<dbReference type="RefSeq" id="WP_069477560.1">
    <property type="nucleotide sequence ID" value="NZ_CP017111.1"/>
</dbReference>
<reference evidence="7" key="1">
    <citation type="submission" date="2016-08" db="EMBL/GenBank/DDBJ databases">
        <title>Complete genome sequence of the organohalide-respiring Epsilonproteobacterium Sulfurospirillum halorespirans.</title>
        <authorList>
            <person name="Goris T."/>
            <person name="Zimmermann J."/>
            <person name="Schenz B."/>
            <person name="Lemos M."/>
            <person name="Hackermueller J."/>
            <person name="Diekert G."/>
        </authorList>
    </citation>
    <scope>NUCLEOTIDE SEQUENCE [LARGE SCALE GENOMIC DNA]</scope>
    <source>
        <strain>DSM 13726</strain>
        <strain evidence="7">PCE-M2</strain>
    </source>
</reference>
<evidence type="ECO:0000256" key="5">
    <source>
        <dbReference type="SAM" id="Phobius"/>
    </source>
</evidence>
<keyword evidence="2 5" id="KW-0812">Transmembrane</keyword>
<feature type="transmembrane region" description="Helical" evidence="5">
    <location>
        <begin position="39"/>
        <end position="62"/>
    </location>
</feature>
<accession>A0A1D7TI65</accession>
<dbReference type="KEGG" id="shal:SHALO_0918"/>
<keyword evidence="7" id="KW-1185">Reference proteome</keyword>
<dbReference type="EMBL" id="CP017111">
    <property type="protein sequence ID" value="AOO64699.1"/>
    <property type="molecule type" value="Genomic_DNA"/>
</dbReference>
<dbReference type="PATRIC" id="fig|1193502.14.peg.925"/>
<feature type="transmembrane region" description="Helical" evidence="5">
    <location>
        <begin position="210"/>
        <end position="235"/>
    </location>
</feature>
<comment type="subcellular location">
    <subcellularLocation>
        <location evidence="1">Membrane</location>
        <topology evidence="1">Multi-pass membrane protein</topology>
    </subcellularLocation>
</comment>
<keyword evidence="4 5" id="KW-0472">Membrane</keyword>
<evidence type="ECO:0000313" key="6">
    <source>
        <dbReference type="EMBL" id="AOO64699.1"/>
    </source>
</evidence>
<keyword evidence="3 5" id="KW-1133">Transmembrane helix</keyword>
<dbReference type="PANTHER" id="PTHR30249:SF0">
    <property type="entry name" value="PLASTIDAL GLYCOLATE_GLYCERATE TRANSLOCATOR 1, CHLOROPLASTIC"/>
    <property type="match status" value="1"/>
</dbReference>
<feature type="transmembrane region" description="Helical" evidence="5">
    <location>
        <begin position="154"/>
        <end position="176"/>
    </location>
</feature>
<dbReference type="STRING" id="1193502.SHALO_0918"/>
<feature type="transmembrane region" description="Helical" evidence="5">
    <location>
        <begin position="97"/>
        <end position="123"/>
    </location>
</feature>
<dbReference type="GO" id="GO:0016020">
    <property type="term" value="C:membrane"/>
    <property type="evidence" value="ECO:0007669"/>
    <property type="project" value="UniProtKB-SubCell"/>
</dbReference>
<proteinExistence type="predicted"/>
<dbReference type="PANTHER" id="PTHR30249">
    <property type="entry name" value="PUTATIVE SEROTONIN TRANSPORTER"/>
    <property type="match status" value="1"/>
</dbReference>
<evidence type="ECO:0000313" key="7">
    <source>
        <dbReference type="Proteomes" id="UP000094609"/>
    </source>
</evidence>
<dbReference type="AlphaFoldDB" id="A0A1D7TI65"/>
<evidence type="ECO:0000256" key="2">
    <source>
        <dbReference type="ARBA" id="ARBA00022692"/>
    </source>
</evidence>
<dbReference type="Proteomes" id="UP000094609">
    <property type="component" value="Chromosome"/>
</dbReference>
<feature type="transmembrane region" description="Helical" evidence="5">
    <location>
        <begin position="6"/>
        <end position="27"/>
    </location>
</feature>
<evidence type="ECO:0000256" key="4">
    <source>
        <dbReference type="ARBA" id="ARBA00023136"/>
    </source>
</evidence>
<feature type="transmembrane region" description="Helical" evidence="5">
    <location>
        <begin position="68"/>
        <end position="88"/>
    </location>
</feature>
<protein>
    <submittedName>
        <fullName evidence="6">Putative membrane protein, YohK-like</fullName>
    </submittedName>
</protein>
<name>A0A1D7TI65_9BACT</name>
<sequence length="236" mass="25251">MNVDALIAYVMNTPLSWIIITLSAYKIGIIIYEKTGKHALLQPIVIAYVIMLPILIVAQIPYKQYFESVSILHFFLGPATVALALPLYKNLKLIQSYFLPILITLAFGGIFTILSAVAILWLFGASKITMLSMTTKSVTAPITLITAHDIGANAALAIGFVVITGLLGALFGTFIFKLLKIKHDAAKGFALGLISHAVGTARAFEISENAAAFSALAMGLIGVFIAVLLPIVIGFL</sequence>
<dbReference type="InterPro" id="IPR007300">
    <property type="entry name" value="CidB/LrgB"/>
</dbReference>
<gene>
    <name evidence="6" type="ORF">SHALO_0918</name>
</gene>
<dbReference type="Pfam" id="PF04172">
    <property type="entry name" value="LrgB"/>
    <property type="match status" value="1"/>
</dbReference>
<evidence type="ECO:0000256" key="3">
    <source>
        <dbReference type="ARBA" id="ARBA00022989"/>
    </source>
</evidence>